<dbReference type="InterPro" id="IPR000719">
    <property type="entry name" value="Prot_kinase_dom"/>
</dbReference>
<evidence type="ECO:0000313" key="3">
    <source>
        <dbReference type="EMBL" id="RXW17164.1"/>
    </source>
</evidence>
<dbReference type="GO" id="GO:0005524">
    <property type="term" value="F:ATP binding"/>
    <property type="evidence" value="ECO:0007669"/>
    <property type="project" value="InterPro"/>
</dbReference>
<proteinExistence type="predicted"/>
<name>A0A4Q2DER5_9AGAR</name>
<evidence type="ECO:0000259" key="2">
    <source>
        <dbReference type="PROSITE" id="PS50011"/>
    </source>
</evidence>
<gene>
    <name evidence="3" type="ORF">EST38_g8694</name>
</gene>
<dbReference type="Proteomes" id="UP000290288">
    <property type="component" value="Unassembled WGS sequence"/>
</dbReference>
<feature type="compositionally biased region" description="Polar residues" evidence="1">
    <location>
        <begin position="427"/>
        <end position="448"/>
    </location>
</feature>
<dbReference type="PROSITE" id="PS50011">
    <property type="entry name" value="PROTEIN_KINASE_DOM"/>
    <property type="match status" value="1"/>
</dbReference>
<feature type="domain" description="Protein kinase" evidence="2">
    <location>
        <begin position="63"/>
        <end position="392"/>
    </location>
</feature>
<dbReference type="EMBL" id="SDEE01000365">
    <property type="protein sequence ID" value="RXW17164.1"/>
    <property type="molecule type" value="Genomic_DNA"/>
</dbReference>
<comment type="caution">
    <text evidence="3">The sequence shown here is derived from an EMBL/GenBank/DDBJ whole genome shotgun (WGS) entry which is preliminary data.</text>
</comment>
<dbReference type="GO" id="GO:0004672">
    <property type="term" value="F:protein kinase activity"/>
    <property type="evidence" value="ECO:0007669"/>
    <property type="project" value="InterPro"/>
</dbReference>
<feature type="region of interest" description="Disordered" evidence="1">
    <location>
        <begin position="427"/>
        <end position="498"/>
    </location>
</feature>
<evidence type="ECO:0000256" key="1">
    <source>
        <dbReference type="SAM" id="MobiDB-lite"/>
    </source>
</evidence>
<accession>A0A4Q2DER5</accession>
<keyword evidence="4" id="KW-1185">Reference proteome</keyword>
<dbReference type="InterPro" id="IPR011009">
    <property type="entry name" value="Kinase-like_dom_sf"/>
</dbReference>
<dbReference type="AlphaFoldDB" id="A0A4Q2DER5"/>
<dbReference type="Pfam" id="PF17667">
    <property type="entry name" value="Pkinase_fungal"/>
    <property type="match status" value="2"/>
</dbReference>
<dbReference type="SUPFAM" id="SSF56112">
    <property type="entry name" value="Protein kinase-like (PK-like)"/>
    <property type="match status" value="1"/>
</dbReference>
<dbReference type="InterPro" id="IPR040976">
    <property type="entry name" value="Pkinase_fungal"/>
</dbReference>
<evidence type="ECO:0000313" key="4">
    <source>
        <dbReference type="Proteomes" id="UP000290288"/>
    </source>
</evidence>
<dbReference type="PANTHER" id="PTHR38248:SF2">
    <property type="entry name" value="FUNK1 11"/>
    <property type="match status" value="1"/>
</dbReference>
<protein>
    <recommendedName>
        <fullName evidence="2">Protein kinase domain-containing protein</fullName>
    </recommendedName>
</protein>
<organism evidence="3 4">
    <name type="scientific">Candolleomyces aberdarensis</name>
    <dbReference type="NCBI Taxonomy" id="2316362"/>
    <lineage>
        <taxon>Eukaryota</taxon>
        <taxon>Fungi</taxon>
        <taxon>Dikarya</taxon>
        <taxon>Basidiomycota</taxon>
        <taxon>Agaricomycotina</taxon>
        <taxon>Agaricomycetes</taxon>
        <taxon>Agaricomycetidae</taxon>
        <taxon>Agaricales</taxon>
        <taxon>Agaricineae</taxon>
        <taxon>Psathyrellaceae</taxon>
        <taxon>Candolleomyces</taxon>
    </lineage>
</organism>
<feature type="compositionally biased region" description="Low complexity" evidence="1">
    <location>
        <begin position="470"/>
        <end position="480"/>
    </location>
</feature>
<reference evidence="3 4" key="1">
    <citation type="submission" date="2019-01" db="EMBL/GenBank/DDBJ databases">
        <title>Draft genome sequence of Psathyrella aberdarensis IHI B618.</title>
        <authorList>
            <person name="Buettner E."/>
            <person name="Kellner H."/>
        </authorList>
    </citation>
    <scope>NUCLEOTIDE SEQUENCE [LARGE SCALE GENOMIC DNA]</scope>
    <source>
        <strain evidence="3 4">IHI B618</strain>
    </source>
</reference>
<dbReference type="STRING" id="2316362.A0A4Q2DER5"/>
<dbReference type="Gene3D" id="1.10.510.10">
    <property type="entry name" value="Transferase(Phosphotransferase) domain 1"/>
    <property type="match status" value="1"/>
</dbReference>
<dbReference type="PANTHER" id="PTHR38248">
    <property type="entry name" value="FUNK1 6"/>
    <property type="match status" value="1"/>
</dbReference>
<dbReference type="OrthoDB" id="5584477at2759"/>
<sequence length="498" mass="56556">MSESHIRLFHFDRSGVQYSPLLNFHDDPHTFVRLVLGLSSSDELDIGLDASIQWTIENGRKVGGTIRTRGPNNQDTIYPLAQIEPIFFRGSIRGRSTTCWRVRDPANGEQLIVKDSWRSEVRFSEHIFLERAVGVPGVVQMVNFEPDRCETKTLRGLCNAFPPEFHNRIESRIVMKTYGKTVEKYTSAKQLFCALRDAIAGHKELFKKGTLHRDVSPHNVLLGKQGADLGYRGILIDFDMAVQRSLNTPANWRMGTRLYQSIAVLNSCTVPHPLPHDHLDDLESFLYILVHLMFTYDSKGVAHVVDEMLIRWDKQRHDCRMAAMLKEAYLSTDFMPPEIEARWPSPCVDLIIAFNTYLYPIMHRKMKLDQLSPTVRNKGEKELAADAIQHYTHILQLFDTAIEALDKPGSWSSSDSSLEKFLKEYENANQSGPSSGRQPASNLFQLSRNPLKRASDGHPNDQPPAKRFNSPRSSSSSSGSTIEPTPRRKNGRFAPNPR</sequence>